<dbReference type="EMBL" id="HACA01029788">
    <property type="protein sequence ID" value="CDW47149.1"/>
    <property type="molecule type" value="Transcribed_RNA"/>
</dbReference>
<evidence type="ECO:0000313" key="1">
    <source>
        <dbReference type="EMBL" id="CDW47149.1"/>
    </source>
</evidence>
<protein>
    <submittedName>
        <fullName evidence="1">Uncharacterized protein</fullName>
    </submittedName>
</protein>
<reference evidence="1" key="1">
    <citation type="submission" date="2014-05" db="EMBL/GenBank/DDBJ databases">
        <authorList>
            <person name="Chronopoulou M."/>
        </authorList>
    </citation>
    <scope>NUCLEOTIDE SEQUENCE</scope>
    <source>
        <tissue evidence="1">Whole organism</tissue>
    </source>
</reference>
<name>A0A0K2V9J0_LEPSM</name>
<sequence length="52" mass="6277">KQIIAFLSTFESYYKLQHFVVHFRHFVCNNIWSKTSTKKLAFITTVLHIYVQ</sequence>
<organism evidence="1">
    <name type="scientific">Lepeophtheirus salmonis</name>
    <name type="common">Salmon louse</name>
    <name type="synonym">Caligus salmonis</name>
    <dbReference type="NCBI Taxonomy" id="72036"/>
    <lineage>
        <taxon>Eukaryota</taxon>
        <taxon>Metazoa</taxon>
        <taxon>Ecdysozoa</taxon>
        <taxon>Arthropoda</taxon>
        <taxon>Crustacea</taxon>
        <taxon>Multicrustacea</taxon>
        <taxon>Hexanauplia</taxon>
        <taxon>Copepoda</taxon>
        <taxon>Siphonostomatoida</taxon>
        <taxon>Caligidae</taxon>
        <taxon>Lepeophtheirus</taxon>
    </lineage>
</organism>
<feature type="non-terminal residue" evidence="1">
    <location>
        <position position="1"/>
    </location>
</feature>
<accession>A0A0K2V9J0</accession>
<dbReference type="AlphaFoldDB" id="A0A0K2V9J0"/>
<proteinExistence type="predicted"/>